<dbReference type="Pfam" id="PF07378">
    <property type="entry name" value="FlbT"/>
    <property type="match status" value="1"/>
</dbReference>
<evidence type="ECO:0000313" key="5">
    <source>
        <dbReference type="Proteomes" id="UP000248148"/>
    </source>
</evidence>
<dbReference type="GO" id="GO:0048027">
    <property type="term" value="F:mRNA 5'-UTR binding"/>
    <property type="evidence" value="ECO:0007669"/>
    <property type="project" value="InterPro"/>
</dbReference>
<dbReference type="InterPro" id="IPR009967">
    <property type="entry name" value="Flagellum_FlbT"/>
</dbReference>
<dbReference type="GO" id="GO:0006402">
    <property type="term" value="P:mRNA catabolic process"/>
    <property type="evidence" value="ECO:0007669"/>
    <property type="project" value="InterPro"/>
</dbReference>
<dbReference type="Proteomes" id="UP000248148">
    <property type="component" value="Unassembled WGS sequence"/>
</dbReference>
<keyword evidence="2" id="KW-1005">Bacterial flagellum biogenesis</keyword>
<gene>
    <name evidence="4" type="ORF">BJ122_1362</name>
</gene>
<keyword evidence="3" id="KW-0694">RNA-binding</keyword>
<accession>A0A318TGE4</accession>
<protein>
    <submittedName>
        <fullName evidence="4">Flagellar biosynthesis regulator FlbT</fullName>
    </submittedName>
</protein>
<dbReference type="EMBL" id="QJTI01000036">
    <property type="protein sequence ID" value="PYE99898.1"/>
    <property type="molecule type" value="Genomic_DNA"/>
</dbReference>
<evidence type="ECO:0000256" key="2">
    <source>
        <dbReference type="ARBA" id="ARBA00022795"/>
    </source>
</evidence>
<keyword evidence="4" id="KW-0966">Cell projection</keyword>
<keyword evidence="5" id="KW-1185">Reference proteome</keyword>
<organism evidence="4 5">
    <name type="scientific">Rhodopseudomonas faecalis</name>
    <dbReference type="NCBI Taxonomy" id="99655"/>
    <lineage>
        <taxon>Bacteria</taxon>
        <taxon>Pseudomonadati</taxon>
        <taxon>Pseudomonadota</taxon>
        <taxon>Alphaproteobacteria</taxon>
        <taxon>Hyphomicrobiales</taxon>
        <taxon>Nitrobacteraceae</taxon>
        <taxon>Rhodopseudomonas</taxon>
    </lineage>
</organism>
<dbReference type="RefSeq" id="WP_110782669.1">
    <property type="nucleotide sequence ID" value="NZ_QJTI01000036.1"/>
</dbReference>
<evidence type="ECO:0000313" key="4">
    <source>
        <dbReference type="EMBL" id="PYE99898.1"/>
    </source>
</evidence>
<keyword evidence="4" id="KW-0282">Flagellum</keyword>
<evidence type="ECO:0000256" key="3">
    <source>
        <dbReference type="ARBA" id="ARBA00022884"/>
    </source>
</evidence>
<proteinExistence type="predicted"/>
<comment type="caution">
    <text evidence="4">The sequence shown here is derived from an EMBL/GenBank/DDBJ whole genome shotgun (WGS) entry which is preliminary data.</text>
</comment>
<dbReference type="GO" id="GO:0044781">
    <property type="term" value="P:bacterial-type flagellum organization"/>
    <property type="evidence" value="ECO:0007669"/>
    <property type="project" value="UniProtKB-KW"/>
</dbReference>
<reference evidence="4 5" key="1">
    <citation type="submission" date="2018-06" db="EMBL/GenBank/DDBJ databases">
        <title>Genomic Encyclopedia of Archaeal and Bacterial Type Strains, Phase II (KMG-II): from individual species to whole genera.</title>
        <authorList>
            <person name="Goeker M."/>
        </authorList>
    </citation>
    <scope>NUCLEOTIDE SEQUENCE [LARGE SCALE GENOMIC DNA]</scope>
    <source>
        <strain evidence="4 5">JCM 11668</strain>
    </source>
</reference>
<sequence length="175" mass="19186">MGLKITLKPFERIEVGPVTLINGWIEPSTFSIEGTAPVLRQANFMPDDRADTTLRQVYLCLQKLYLCRDGITTDSYHDKAQQLLEEMPAAAETIRKAGAAIADGRIYAALKAYRELLDATETNKAWSAAADEPAPIQHGTVRTAPSVEFVRDRRRYRRDSASSSASVAATAASLA</sequence>
<dbReference type="OrthoDB" id="8561314at2"/>
<name>A0A318TGE4_9BRAD</name>
<keyword evidence="4" id="KW-0969">Cilium</keyword>
<evidence type="ECO:0000256" key="1">
    <source>
        <dbReference type="ARBA" id="ARBA00022491"/>
    </source>
</evidence>
<dbReference type="AlphaFoldDB" id="A0A318TGE4"/>
<keyword evidence="1" id="KW-0678">Repressor</keyword>
<dbReference type="GO" id="GO:1902209">
    <property type="term" value="P:negative regulation of bacterial-type flagellum assembly"/>
    <property type="evidence" value="ECO:0007669"/>
    <property type="project" value="InterPro"/>
</dbReference>